<dbReference type="Proteomes" id="UP000009144">
    <property type="component" value="Chromosome"/>
</dbReference>
<dbReference type="AlphaFoldDB" id="I1XKK7"/>
<evidence type="ECO:0000313" key="1">
    <source>
        <dbReference type="EMBL" id="AFI84926.1"/>
    </source>
</evidence>
<dbReference type="EMBL" id="CP003390">
    <property type="protein sequence ID" value="AFI84926.1"/>
    <property type="molecule type" value="Genomic_DNA"/>
</dbReference>
<proteinExistence type="predicted"/>
<evidence type="ECO:0000313" key="2">
    <source>
        <dbReference type="Proteomes" id="UP000009144"/>
    </source>
</evidence>
<gene>
    <name evidence="1" type="ordered locus">Q7A_2112</name>
</gene>
<dbReference type="HOGENOM" id="CLU_3154748_0_0_6"/>
<protein>
    <submittedName>
        <fullName evidence="1">Uncharacterized protein</fullName>
    </submittedName>
</protein>
<accession>I1XKK7</accession>
<reference evidence="1 2" key="1">
    <citation type="journal article" date="2012" name="J. Bacteriol.">
        <title>Complete genome sequences of Methylophaga sp. strain JAM1 and Methylophaga sp. strain JAM7.</title>
        <authorList>
            <person name="Villeneuve C."/>
            <person name="Martineau C."/>
            <person name="Mauffrey F."/>
            <person name="Villemur R."/>
        </authorList>
    </citation>
    <scope>NUCLEOTIDE SEQUENCE [LARGE SCALE GENOMIC DNA]</scope>
    <source>
        <strain evidence="1 2">JAM1</strain>
    </source>
</reference>
<name>I1XKK7_METNJ</name>
<sequence>MLKLTRSINKVTKIIISKLMVLVDVSKKKSEQDCMGDAGDKWIYELSC</sequence>
<organism evidence="1 2">
    <name type="scientific">Methylophaga nitratireducenticrescens</name>
    <dbReference type="NCBI Taxonomy" id="754476"/>
    <lineage>
        <taxon>Bacteria</taxon>
        <taxon>Pseudomonadati</taxon>
        <taxon>Pseudomonadota</taxon>
        <taxon>Gammaproteobacteria</taxon>
        <taxon>Thiotrichales</taxon>
        <taxon>Piscirickettsiaceae</taxon>
        <taxon>Methylophaga</taxon>
    </lineage>
</organism>
<dbReference type="PATRIC" id="fig|754476.3.peg.2089"/>
<reference evidence="1 2" key="2">
    <citation type="journal article" date="2013" name="Int. J. Syst. Evol. Microbiol.">
        <title>Methylophaga nitratireducenticrescens sp. nov. and Methylophaga frappieri sp. nov., isolated from the biofilm of the methanol-fed denitrification system treating the seawater at the Montreal Biodome.</title>
        <authorList>
            <person name="Villeneuve C."/>
            <person name="Martineau C."/>
            <person name="Mauffrey F."/>
            <person name="Villemur R."/>
        </authorList>
    </citation>
    <scope>NUCLEOTIDE SEQUENCE [LARGE SCALE GENOMIC DNA]</scope>
    <source>
        <strain evidence="1 2">JAM1</strain>
    </source>
</reference>
<keyword evidence="2" id="KW-1185">Reference proteome</keyword>